<feature type="transmembrane region" description="Helical" evidence="1">
    <location>
        <begin position="51"/>
        <end position="71"/>
    </location>
</feature>
<dbReference type="OrthoDB" id="5652195at2"/>
<dbReference type="PATRIC" id="fig|66969.6.peg.2531"/>
<accession>A0A0W1A5J4</accession>
<protein>
    <recommendedName>
        <fullName evidence="4">Transmembrane protein</fullName>
    </recommendedName>
</protein>
<dbReference type="RefSeq" id="WP_058480950.1">
    <property type="nucleotide sequence ID" value="NZ_CAAAIQ010000001.1"/>
</dbReference>
<keyword evidence="1" id="KW-0812">Transmembrane</keyword>
<feature type="transmembrane region" description="Helical" evidence="1">
    <location>
        <begin position="190"/>
        <end position="211"/>
    </location>
</feature>
<evidence type="ECO:0000313" key="3">
    <source>
        <dbReference type="Proteomes" id="UP000054729"/>
    </source>
</evidence>
<feature type="transmembrane region" description="Helical" evidence="1">
    <location>
        <begin position="141"/>
        <end position="161"/>
    </location>
</feature>
<evidence type="ECO:0000256" key="1">
    <source>
        <dbReference type="SAM" id="Phobius"/>
    </source>
</evidence>
<evidence type="ECO:0008006" key="4">
    <source>
        <dbReference type="Google" id="ProtNLM"/>
    </source>
</evidence>
<keyword evidence="1" id="KW-0472">Membrane</keyword>
<proteinExistence type="predicted"/>
<organism evidence="2 3">
    <name type="scientific">Legionella waltersii</name>
    <dbReference type="NCBI Taxonomy" id="66969"/>
    <lineage>
        <taxon>Bacteria</taxon>
        <taxon>Pseudomonadati</taxon>
        <taxon>Pseudomonadota</taxon>
        <taxon>Gammaproteobacteria</taxon>
        <taxon>Legionellales</taxon>
        <taxon>Legionellaceae</taxon>
        <taxon>Legionella</taxon>
    </lineage>
</organism>
<dbReference type="AlphaFoldDB" id="A0A0W1A5J4"/>
<sequence>MMEEISRFRGMSGEVVRGFLKINSFLTIIPVVLFWLLLLFLLSFVDKRMPGFVSTFIILAASSLFVARFAIPASQGNLHAGLFNPESNGETLGFMGRYCIYTLIWMVPATFLENYLLESNSLAHLIFSTSFSFSAATFDDLLYALLVLVSVFAPTLCYILATTTSSITDLFSFEPIQWLLQDRRQDLGTYYASIIGGLVIFYIKYLVPLLIINQIAYKISVPFGLKFSLFIYMLPFFASPILIGRLTGGFIAGESTLDEDVTTETNKIISQVIHGANNQSTNTDASPSPGDLASLVKSKKGFEQLLNTIDELSPEEITQNILEAEKAGNNIYTLLQLSFLYKKANRKQEALVKASVAINKCLSDGMGFEALQLFKYFSKDRSQLQLQSQQLQILASHLIKHKLYMDAAWCYMLVLAEELSLDEQLGVHKKFVSLATEANQNNEPEIALNLYQLFLQRYPESTLVDFVKSAMQGIKEKQQKS</sequence>
<feature type="transmembrane region" description="Helical" evidence="1">
    <location>
        <begin position="223"/>
        <end position="243"/>
    </location>
</feature>
<dbReference type="EMBL" id="LNZB01000051">
    <property type="protein sequence ID" value="KTD76606.1"/>
    <property type="molecule type" value="Genomic_DNA"/>
</dbReference>
<dbReference type="Proteomes" id="UP000054729">
    <property type="component" value="Unassembled WGS sequence"/>
</dbReference>
<keyword evidence="3" id="KW-1185">Reference proteome</keyword>
<keyword evidence="1" id="KW-1133">Transmembrane helix</keyword>
<reference evidence="2 3" key="1">
    <citation type="submission" date="2015-11" db="EMBL/GenBank/DDBJ databases">
        <title>Genomic analysis of 38 Legionella species identifies large and diverse effector repertoires.</title>
        <authorList>
            <person name="Burstein D."/>
            <person name="Amaro F."/>
            <person name="Zusman T."/>
            <person name="Lifshitz Z."/>
            <person name="Cohen O."/>
            <person name="Gilbert J.A."/>
            <person name="Pupko T."/>
            <person name="Shuman H.A."/>
            <person name="Segal G."/>
        </authorList>
    </citation>
    <scope>NUCLEOTIDE SEQUENCE [LARGE SCALE GENOMIC DNA]</scope>
    <source>
        <strain evidence="2 3">ATCC 51914</strain>
    </source>
</reference>
<name>A0A0W1A5J4_9GAMM</name>
<evidence type="ECO:0000313" key="2">
    <source>
        <dbReference type="EMBL" id="KTD76606.1"/>
    </source>
</evidence>
<gene>
    <name evidence="2" type="ORF">Lwal_2328</name>
</gene>
<comment type="caution">
    <text evidence="2">The sequence shown here is derived from an EMBL/GenBank/DDBJ whole genome shotgun (WGS) entry which is preliminary data.</text>
</comment>
<feature type="transmembrane region" description="Helical" evidence="1">
    <location>
        <begin position="20"/>
        <end position="45"/>
    </location>
</feature>
<dbReference type="STRING" id="66969.Lwal_2328"/>